<accession>A0ABZ3H0Z7</accession>
<dbReference type="PANTHER" id="PTHR24095">
    <property type="entry name" value="ACETYL-COENZYME A SYNTHETASE"/>
    <property type="match status" value="1"/>
</dbReference>
<sequence>MGFVWHPPKDLVEGSNVKGFMEAEGLSDYKELVKKSTSDIEWWWSRAVEWLNVEWFEQYDKIYDTSKGVEWTEWFVNGKINVVHNTLDRHRSEKRNKLAFIWQGEDGEVRKYTYSELYREVNRLANAFKSFGVGKGDVVAMYLPMFPETVITLFAAMKIGAIAMPIFSGYSSTAIATRLIDSEARVAVTADASYRRGKAVPLKSELDKALDGTKVEKVVVVNRANTDVEMVEERDIYWDEIRESRRCETVAVESNEPALLLYTSGTTGKPKGVVISHVGALLQSSKEIFFNLDLKPEDVFLWITDIGWMMGPWQIIGTQNLGGTHVLFEGAPDYPQSDRIWSMIEDFEITQLGGSATVYRLLKKYGDEAIGDHDLSTLKITGNTGEPIDHDTWMWLLKSVGQEQCPIINLSGGTEIFGCFLLPSPVMPLKPVTLGYPGLGMDVDVFDDDGNSVRQQIGYLVCKKPAPSMTRGFWKDPERYLRTYWNRWKGVWYHGDWAYVDKDGFWFLFGRADDVIKVAGKRMGPAEIETIVNSHPAVQESACVGIPHELKGEVVWVFVTLKPGHEPGEGLEREITEMIVKEFGKPFKPERIIFAPDLPRTRSGKIMRRLIKAVVADGELGDTSSLENPDSLDKIKDVLRR</sequence>
<organism evidence="9 10">
    <name type="scientific">Geoglobus acetivorans</name>
    <dbReference type="NCBI Taxonomy" id="565033"/>
    <lineage>
        <taxon>Archaea</taxon>
        <taxon>Methanobacteriati</taxon>
        <taxon>Methanobacteriota</taxon>
        <taxon>Archaeoglobi</taxon>
        <taxon>Archaeoglobales</taxon>
        <taxon>Archaeoglobaceae</taxon>
        <taxon>Geoglobus</taxon>
    </lineage>
</organism>
<evidence type="ECO:0000256" key="2">
    <source>
        <dbReference type="ARBA" id="ARBA00013275"/>
    </source>
</evidence>
<evidence type="ECO:0000313" key="10">
    <source>
        <dbReference type="Proteomes" id="UP001492541"/>
    </source>
</evidence>
<evidence type="ECO:0000256" key="3">
    <source>
        <dbReference type="ARBA" id="ARBA00022598"/>
    </source>
</evidence>
<dbReference type="InterPro" id="IPR000873">
    <property type="entry name" value="AMP-dep_synth/lig_dom"/>
</dbReference>
<evidence type="ECO:0000256" key="4">
    <source>
        <dbReference type="ARBA" id="ARBA00022741"/>
    </source>
</evidence>
<dbReference type="Gene3D" id="3.30.300.30">
    <property type="match status" value="1"/>
</dbReference>
<name>A0ABZ3H0Z7_GEOAI</name>
<reference evidence="9 10" key="1">
    <citation type="submission" date="2021-11" db="EMBL/GenBank/DDBJ databases">
        <title>Whole genome of Geoglobus acetivorans.</title>
        <authorList>
            <person name="Liu D."/>
        </authorList>
    </citation>
    <scope>NUCLEOTIDE SEQUENCE [LARGE SCALE GENOMIC DNA]</scope>
    <source>
        <strain evidence="9 10">SBH6</strain>
    </source>
</reference>
<dbReference type="PANTHER" id="PTHR24095:SF14">
    <property type="entry name" value="ACETYL-COENZYME A SYNTHETASE 1"/>
    <property type="match status" value="1"/>
</dbReference>
<dbReference type="Gene3D" id="3.40.50.12780">
    <property type="entry name" value="N-terminal domain of ligase-like"/>
    <property type="match status" value="1"/>
</dbReference>
<dbReference type="InterPro" id="IPR032387">
    <property type="entry name" value="ACAS_N"/>
</dbReference>
<evidence type="ECO:0000259" key="8">
    <source>
        <dbReference type="Pfam" id="PF16177"/>
    </source>
</evidence>
<evidence type="ECO:0000313" key="9">
    <source>
        <dbReference type="EMBL" id="XAT63247.1"/>
    </source>
</evidence>
<evidence type="ECO:0000259" key="6">
    <source>
        <dbReference type="Pfam" id="PF00501"/>
    </source>
</evidence>
<feature type="domain" description="AMP-binding enzyme C-terminal" evidence="7">
    <location>
        <begin position="527"/>
        <end position="605"/>
    </location>
</feature>
<proteinExistence type="inferred from homology"/>
<keyword evidence="10" id="KW-1185">Reference proteome</keyword>
<keyword evidence="5" id="KW-0067">ATP-binding</keyword>
<comment type="similarity">
    <text evidence="1">Belongs to the ATP-dependent AMP-binding enzyme family.</text>
</comment>
<dbReference type="RefSeq" id="WP_193808314.1">
    <property type="nucleotide sequence ID" value="NZ_CP087714.1"/>
</dbReference>
<dbReference type="InterPro" id="IPR045851">
    <property type="entry name" value="AMP-bd_C_sf"/>
</dbReference>
<dbReference type="Pfam" id="PF00501">
    <property type="entry name" value="AMP-binding"/>
    <property type="match status" value="1"/>
</dbReference>
<dbReference type="PROSITE" id="PS00455">
    <property type="entry name" value="AMP_BINDING"/>
    <property type="match status" value="1"/>
</dbReference>
<dbReference type="EMBL" id="CP087714">
    <property type="protein sequence ID" value="XAT63247.1"/>
    <property type="molecule type" value="Genomic_DNA"/>
</dbReference>
<dbReference type="Pfam" id="PF13193">
    <property type="entry name" value="AMP-binding_C"/>
    <property type="match status" value="1"/>
</dbReference>
<dbReference type="Proteomes" id="UP001492541">
    <property type="component" value="Chromosome"/>
</dbReference>
<dbReference type="GeneID" id="90449679"/>
<dbReference type="InterPro" id="IPR042099">
    <property type="entry name" value="ANL_N_sf"/>
</dbReference>
<keyword evidence="4" id="KW-0547">Nucleotide-binding</keyword>
<evidence type="ECO:0000259" key="7">
    <source>
        <dbReference type="Pfam" id="PF13193"/>
    </source>
</evidence>
<dbReference type="InterPro" id="IPR020845">
    <property type="entry name" value="AMP-binding_CS"/>
</dbReference>
<feature type="domain" description="AMP-dependent synthetase/ligase" evidence="6">
    <location>
        <begin position="89"/>
        <end position="474"/>
    </location>
</feature>
<protein>
    <recommendedName>
        <fullName evidence="2">acetate--CoA ligase</fullName>
        <ecNumber evidence="2">6.2.1.1</ecNumber>
    </recommendedName>
</protein>
<feature type="domain" description="Acetyl-coenzyme A synthetase N-terminal" evidence="8">
    <location>
        <begin position="29"/>
        <end position="85"/>
    </location>
</feature>
<keyword evidence="3" id="KW-0436">Ligase</keyword>
<dbReference type="SUPFAM" id="SSF56801">
    <property type="entry name" value="Acetyl-CoA synthetase-like"/>
    <property type="match status" value="1"/>
</dbReference>
<gene>
    <name evidence="9" type="ORF">LPQ35_08270</name>
</gene>
<dbReference type="EC" id="6.2.1.1" evidence="2"/>
<evidence type="ECO:0000256" key="1">
    <source>
        <dbReference type="ARBA" id="ARBA00006432"/>
    </source>
</evidence>
<dbReference type="InterPro" id="IPR025110">
    <property type="entry name" value="AMP-bd_C"/>
</dbReference>
<dbReference type="Pfam" id="PF16177">
    <property type="entry name" value="ACAS_N"/>
    <property type="match status" value="1"/>
</dbReference>
<evidence type="ECO:0000256" key="5">
    <source>
        <dbReference type="ARBA" id="ARBA00022840"/>
    </source>
</evidence>